<comment type="catalytic activity">
    <reaction evidence="1">
        <text>ATP + protein L-histidine = ADP + protein N-phospho-L-histidine.</text>
        <dbReference type="EC" id="2.7.13.3"/>
    </reaction>
</comment>
<dbReference type="InterPro" id="IPR036890">
    <property type="entry name" value="HATPase_C_sf"/>
</dbReference>
<keyword evidence="10" id="KW-0547">Nucleotide-binding</keyword>
<dbReference type="InterPro" id="IPR003661">
    <property type="entry name" value="HisK_dim/P_dom"/>
</dbReference>
<dbReference type="CDD" id="cd00082">
    <property type="entry name" value="HisKA"/>
    <property type="match status" value="1"/>
</dbReference>
<evidence type="ECO:0000256" key="3">
    <source>
        <dbReference type="ARBA" id="ARBA00022553"/>
    </source>
</evidence>
<dbReference type="CDD" id="cd19410">
    <property type="entry name" value="HK9-like_sensor"/>
    <property type="match status" value="1"/>
</dbReference>
<dbReference type="Proteomes" id="UP001431449">
    <property type="component" value="Unassembled WGS sequence"/>
</dbReference>
<keyword evidence="10" id="KW-0067">ATP-binding</keyword>
<evidence type="ECO:0000259" key="9">
    <source>
        <dbReference type="PROSITE" id="PS50110"/>
    </source>
</evidence>
<proteinExistence type="predicted"/>
<dbReference type="Gene3D" id="1.10.287.130">
    <property type="match status" value="1"/>
</dbReference>
<dbReference type="SMART" id="SM00387">
    <property type="entry name" value="HATPase_c"/>
    <property type="match status" value="1"/>
</dbReference>
<dbReference type="Gene3D" id="3.40.50.2300">
    <property type="match status" value="1"/>
</dbReference>
<evidence type="ECO:0000313" key="10">
    <source>
        <dbReference type="EMBL" id="MCK7593255.1"/>
    </source>
</evidence>
<dbReference type="PROSITE" id="PS50109">
    <property type="entry name" value="HIS_KIN"/>
    <property type="match status" value="1"/>
</dbReference>
<evidence type="ECO:0000256" key="1">
    <source>
        <dbReference type="ARBA" id="ARBA00000085"/>
    </source>
</evidence>
<dbReference type="EC" id="2.7.13.3" evidence="2"/>
<dbReference type="Pfam" id="PF05227">
    <property type="entry name" value="CHASE3"/>
    <property type="match status" value="1"/>
</dbReference>
<dbReference type="SMART" id="SM00448">
    <property type="entry name" value="REC"/>
    <property type="match status" value="1"/>
</dbReference>
<dbReference type="RefSeq" id="WP_248206550.1">
    <property type="nucleotide sequence ID" value="NZ_JALNMH010000004.1"/>
</dbReference>
<reference evidence="10" key="1">
    <citation type="submission" date="2022-04" db="EMBL/GenBank/DDBJ databases">
        <title>Lysobacter sp. CAU 1642 isolated from sea sand.</title>
        <authorList>
            <person name="Kim W."/>
        </authorList>
    </citation>
    <scope>NUCLEOTIDE SEQUENCE</scope>
    <source>
        <strain evidence="10">CAU 1642</strain>
    </source>
</reference>
<evidence type="ECO:0000256" key="7">
    <source>
        <dbReference type="SAM" id="Phobius"/>
    </source>
</evidence>
<name>A0ABT0GFD0_9GAMM</name>
<dbReference type="EMBL" id="JALNMH010000004">
    <property type="protein sequence ID" value="MCK7593255.1"/>
    <property type="molecule type" value="Genomic_DNA"/>
</dbReference>
<dbReference type="PRINTS" id="PR00344">
    <property type="entry name" value="BCTRLSENSOR"/>
</dbReference>
<dbReference type="InterPro" id="IPR007891">
    <property type="entry name" value="CHASE3"/>
</dbReference>
<keyword evidence="4" id="KW-0808">Transferase</keyword>
<evidence type="ECO:0000256" key="6">
    <source>
        <dbReference type="PROSITE-ProRule" id="PRU00169"/>
    </source>
</evidence>
<dbReference type="PANTHER" id="PTHR43047">
    <property type="entry name" value="TWO-COMPONENT HISTIDINE PROTEIN KINASE"/>
    <property type="match status" value="1"/>
</dbReference>
<dbReference type="Pfam" id="PF00512">
    <property type="entry name" value="HisKA"/>
    <property type="match status" value="1"/>
</dbReference>
<keyword evidence="3 6" id="KW-0597">Phosphoprotein</keyword>
<keyword evidence="5" id="KW-0418">Kinase</keyword>
<dbReference type="InterPro" id="IPR003594">
    <property type="entry name" value="HATPase_dom"/>
</dbReference>
<dbReference type="SMART" id="SM00388">
    <property type="entry name" value="HisKA"/>
    <property type="match status" value="1"/>
</dbReference>
<evidence type="ECO:0000259" key="8">
    <source>
        <dbReference type="PROSITE" id="PS50109"/>
    </source>
</evidence>
<feature type="modified residue" description="4-aspartylphosphate" evidence="6">
    <location>
        <position position="541"/>
    </location>
</feature>
<keyword evidence="7" id="KW-0812">Transmembrane</keyword>
<organism evidence="10 11">
    <name type="scientific">Pseudomarimonas salicorniae</name>
    <dbReference type="NCBI Taxonomy" id="2933270"/>
    <lineage>
        <taxon>Bacteria</taxon>
        <taxon>Pseudomonadati</taxon>
        <taxon>Pseudomonadota</taxon>
        <taxon>Gammaproteobacteria</taxon>
        <taxon>Lysobacterales</taxon>
        <taxon>Lysobacteraceae</taxon>
        <taxon>Pseudomarimonas</taxon>
    </lineage>
</organism>
<dbReference type="GO" id="GO:0005524">
    <property type="term" value="F:ATP binding"/>
    <property type="evidence" value="ECO:0007669"/>
    <property type="project" value="UniProtKB-KW"/>
</dbReference>
<feature type="domain" description="Response regulatory" evidence="9">
    <location>
        <begin position="492"/>
        <end position="607"/>
    </location>
</feature>
<dbReference type="SUPFAM" id="SSF47384">
    <property type="entry name" value="Homodimeric domain of signal transducing histidine kinase"/>
    <property type="match status" value="1"/>
</dbReference>
<dbReference type="InterPro" id="IPR004358">
    <property type="entry name" value="Sig_transdc_His_kin-like_C"/>
</dbReference>
<evidence type="ECO:0000256" key="2">
    <source>
        <dbReference type="ARBA" id="ARBA00012438"/>
    </source>
</evidence>
<dbReference type="CDD" id="cd17546">
    <property type="entry name" value="REC_hyHK_CKI1_RcsC-like"/>
    <property type="match status" value="1"/>
</dbReference>
<protein>
    <recommendedName>
        <fullName evidence="2">histidine kinase</fullName>
        <ecNumber evidence="2">2.7.13.3</ecNumber>
    </recommendedName>
</protein>
<evidence type="ECO:0000256" key="4">
    <source>
        <dbReference type="ARBA" id="ARBA00022679"/>
    </source>
</evidence>
<keyword evidence="7" id="KW-0472">Membrane</keyword>
<gene>
    <name evidence="10" type="ORF">M0G41_06175</name>
</gene>
<accession>A0ABT0GFD0</accession>
<feature type="domain" description="Histidine kinase" evidence="8">
    <location>
        <begin position="247"/>
        <end position="467"/>
    </location>
</feature>
<dbReference type="CDD" id="cd16922">
    <property type="entry name" value="HATPase_EvgS-ArcB-TorS-like"/>
    <property type="match status" value="1"/>
</dbReference>
<evidence type="ECO:0000313" key="11">
    <source>
        <dbReference type="Proteomes" id="UP001431449"/>
    </source>
</evidence>
<keyword evidence="11" id="KW-1185">Reference proteome</keyword>
<dbReference type="InterPro" id="IPR036097">
    <property type="entry name" value="HisK_dim/P_sf"/>
</dbReference>
<feature type="transmembrane region" description="Helical" evidence="7">
    <location>
        <begin position="20"/>
        <end position="38"/>
    </location>
</feature>
<dbReference type="Pfam" id="PF00072">
    <property type="entry name" value="Response_reg"/>
    <property type="match status" value="1"/>
</dbReference>
<sequence length="722" mass="79387">MPQPNATPKAPPSASRRFQVILLVIAGALIVAGAMFSARTLGKLRDSVQWVTHTMSVIEAVKELNSASHDVDTFGLRYLLAANEGHLRAHSMAISTVAERLDRLAALVSDNPSQIERVERLRAVMDARDEWFRRAIGEAQVLGNGADAPQVLQGGGAVLTGEIRILLLSIEGEENRLLRQRQALLEGMLTQGAVTVVLVNGLALVMAIIALALLRRGNQEEQARRVIEARAVEAERATRQKSEFLATMSHEIRTPMNALLGFSQLLGRTRIEPQAQEYLRAIRTSGEALLALINDILDLSRIEAGKLSLSPQMVEIRDLVDSTVGVFSEAANRKGLVLRVRTRPEVPRALLTDPHRLRQILMNLVSNAVKYTDQGEVDLLVEVIGRSGARADLRFSVRDTGRGIPEAQQAQLFEPFHRAVADEERESGTGLGLAIVRRLTDLLGGKVDVQSTPGEGSTFTVTLLGAEIGDRANASGSRFGAGVGFDRLAPSRILIVDDVAWNRDLLQAFLSEGDHQLEFASNGQEAVDKATEFRPDLILMDLRMPILDGREATRRLRERMEPDPPTVIAISASSMSREERELGKVFDGYVRKPVDREVLYQALVEHLGEREEPEPADTGSAPDLPPPAPLIEGAEALDERMIAELREMLETSLPRLRSTLRVAEVGRFAARLMELGESHQAPSLAYFGERLRGAVERFDIAQMESLLHQGEEHLNSVLNEVK</sequence>
<dbReference type="InterPro" id="IPR005467">
    <property type="entry name" value="His_kinase_dom"/>
</dbReference>
<dbReference type="SUPFAM" id="SSF52172">
    <property type="entry name" value="CheY-like"/>
    <property type="match status" value="1"/>
</dbReference>
<dbReference type="Pfam" id="PF02518">
    <property type="entry name" value="HATPase_c"/>
    <property type="match status" value="1"/>
</dbReference>
<dbReference type="PROSITE" id="PS50110">
    <property type="entry name" value="RESPONSE_REGULATORY"/>
    <property type="match status" value="1"/>
</dbReference>
<dbReference type="SUPFAM" id="SSF55874">
    <property type="entry name" value="ATPase domain of HSP90 chaperone/DNA topoisomerase II/histidine kinase"/>
    <property type="match status" value="1"/>
</dbReference>
<feature type="transmembrane region" description="Helical" evidence="7">
    <location>
        <begin position="189"/>
        <end position="214"/>
    </location>
</feature>
<comment type="caution">
    <text evidence="10">The sequence shown here is derived from an EMBL/GenBank/DDBJ whole genome shotgun (WGS) entry which is preliminary data.</text>
</comment>
<dbReference type="Gene3D" id="3.30.565.10">
    <property type="entry name" value="Histidine kinase-like ATPase, C-terminal domain"/>
    <property type="match status" value="1"/>
</dbReference>
<keyword evidence="7" id="KW-1133">Transmembrane helix</keyword>
<dbReference type="InterPro" id="IPR001789">
    <property type="entry name" value="Sig_transdc_resp-reg_receiver"/>
</dbReference>
<dbReference type="InterPro" id="IPR011006">
    <property type="entry name" value="CheY-like_superfamily"/>
</dbReference>
<evidence type="ECO:0000256" key="5">
    <source>
        <dbReference type="ARBA" id="ARBA00022777"/>
    </source>
</evidence>